<dbReference type="EMBL" id="BMRB01000012">
    <property type="protein sequence ID" value="GGS59993.1"/>
    <property type="molecule type" value="Genomic_DNA"/>
</dbReference>
<sequence>MQSSASAPAIDVVGNDRRRAEYDRELRAGRDRFFHPQADSCPWCGATAVRCRIELPDTRQCKPGSFRMWECRACGHLFQNPMLTDVGLAYYYRDSYDGIGREHYASVARHRAAAHRGLVRLLGGQPPARWLDVGARHGHLCGVTRQLLPGTEFWALDPSPVIHDGVRRGWVDVAEQTPLTEFARGHAGGFDVVSMIHYLERTPCPAAEVDAARALLRDGGVALIELVNPASRFARLHGRFWYGWMAPQNLHLIPHRNLCLLLEERGFEVVRVRLGAANKPFDNVAALLTALNHHLPAAASWPWLSRPVRPAERLLRRAVMAASTPVLALAFALDLLLHVMTSGSRGGNAYRIVAAARPRRNPPS</sequence>
<keyword evidence="2" id="KW-1185">Reference proteome</keyword>
<dbReference type="InterPro" id="IPR029063">
    <property type="entry name" value="SAM-dependent_MTases_sf"/>
</dbReference>
<comment type="caution">
    <text evidence="1">The sequence shown here is derived from an EMBL/GenBank/DDBJ whole genome shotgun (WGS) entry which is preliminary data.</text>
</comment>
<accession>A0A918GUQ9</accession>
<dbReference type="Proteomes" id="UP000660680">
    <property type="component" value="Unassembled WGS sequence"/>
</dbReference>
<dbReference type="RefSeq" id="WP_189214330.1">
    <property type="nucleotide sequence ID" value="NZ_BMRB01000012.1"/>
</dbReference>
<gene>
    <name evidence="1" type="ORF">GCM10010171_63600</name>
</gene>
<keyword evidence="1" id="KW-0808">Transferase</keyword>
<dbReference type="Gene3D" id="3.40.50.150">
    <property type="entry name" value="Vaccinia Virus protein VP39"/>
    <property type="match status" value="1"/>
</dbReference>
<dbReference type="Pfam" id="PF13489">
    <property type="entry name" value="Methyltransf_23"/>
    <property type="match status" value="1"/>
</dbReference>
<keyword evidence="1" id="KW-0489">Methyltransferase</keyword>
<evidence type="ECO:0000313" key="1">
    <source>
        <dbReference type="EMBL" id="GGS59993.1"/>
    </source>
</evidence>
<dbReference type="GO" id="GO:0032259">
    <property type="term" value="P:methylation"/>
    <property type="evidence" value="ECO:0007669"/>
    <property type="project" value="UniProtKB-KW"/>
</dbReference>
<organism evidence="1 2">
    <name type="scientific">Actinokineospora fastidiosa</name>
    <dbReference type="NCBI Taxonomy" id="1816"/>
    <lineage>
        <taxon>Bacteria</taxon>
        <taxon>Bacillati</taxon>
        <taxon>Actinomycetota</taxon>
        <taxon>Actinomycetes</taxon>
        <taxon>Pseudonocardiales</taxon>
        <taxon>Pseudonocardiaceae</taxon>
        <taxon>Actinokineospora</taxon>
    </lineage>
</organism>
<evidence type="ECO:0000313" key="2">
    <source>
        <dbReference type="Proteomes" id="UP000660680"/>
    </source>
</evidence>
<dbReference type="GO" id="GO:0008168">
    <property type="term" value="F:methyltransferase activity"/>
    <property type="evidence" value="ECO:0007669"/>
    <property type="project" value="UniProtKB-KW"/>
</dbReference>
<proteinExistence type="predicted"/>
<name>A0A918GUQ9_9PSEU</name>
<dbReference type="SUPFAM" id="SSF53335">
    <property type="entry name" value="S-adenosyl-L-methionine-dependent methyltransferases"/>
    <property type="match status" value="1"/>
</dbReference>
<protein>
    <submittedName>
        <fullName evidence="1">Methyltransferase type 12</fullName>
    </submittedName>
</protein>
<dbReference type="AlphaFoldDB" id="A0A918GUQ9"/>
<reference evidence="1" key="2">
    <citation type="submission" date="2020-09" db="EMBL/GenBank/DDBJ databases">
        <authorList>
            <person name="Sun Q."/>
            <person name="Ohkuma M."/>
        </authorList>
    </citation>
    <scope>NUCLEOTIDE SEQUENCE</scope>
    <source>
        <strain evidence="1">JCM 3276</strain>
    </source>
</reference>
<reference evidence="1" key="1">
    <citation type="journal article" date="2014" name="Int. J. Syst. Evol. Microbiol.">
        <title>Complete genome sequence of Corynebacterium casei LMG S-19264T (=DSM 44701T), isolated from a smear-ripened cheese.</title>
        <authorList>
            <consortium name="US DOE Joint Genome Institute (JGI-PGF)"/>
            <person name="Walter F."/>
            <person name="Albersmeier A."/>
            <person name="Kalinowski J."/>
            <person name="Ruckert C."/>
        </authorList>
    </citation>
    <scope>NUCLEOTIDE SEQUENCE</scope>
    <source>
        <strain evidence="1">JCM 3276</strain>
    </source>
</reference>